<feature type="domain" description="Protein kinase" evidence="5">
    <location>
        <begin position="251"/>
        <end position="559"/>
    </location>
</feature>
<dbReference type="AlphaFoldDB" id="A0A498HFR8"/>
<dbReference type="STRING" id="3750.A0A498HFR8"/>
<dbReference type="SUPFAM" id="SSF56112">
    <property type="entry name" value="Protein kinase-like (PK-like)"/>
    <property type="match status" value="1"/>
</dbReference>
<dbReference type="PROSITE" id="PS50011">
    <property type="entry name" value="PROTEIN_KINASE_DOM"/>
    <property type="match status" value="1"/>
</dbReference>
<comment type="caution">
    <text evidence="7">The sequence shown here is derived from an EMBL/GenBank/DDBJ whole genome shotgun (WGS) entry which is preliminary data.</text>
</comment>
<dbReference type="Pfam" id="PF08311">
    <property type="entry name" value="Mad3_BUB1_I"/>
    <property type="match status" value="1"/>
</dbReference>
<organism evidence="7 8">
    <name type="scientific">Malus domestica</name>
    <name type="common">Apple</name>
    <name type="synonym">Pyrus malus</name>
    <dbReference type="NCBI Taxonomy" id="3750"/>
    <lineage>
        <taxon>Eukaryota</taxon>
        <taxon>Viridiplantae</taxon>
        <taxon>Streptophyta</taxon>
        <taxon>Embryophyta</taxon>
        <taxon>Tracheophyta</taxon>
        <taxon>Spermatophyta</taxon>
        <taxon>Magnoliopsida</taxon>
        <taxon>eudicotyledons</taxon>
        <taxon>Gunneridae</taxon>
        <taxon>Pentapetalae</taxon>
        <taxon>rosids</taxon>
        <taxon>fabids</taxon>
        <taxon>Rosales</taxon>
        <taxon>Rosaceae</taxon>
        <taxon>Amygdaloideae</taxon>
        <taxon>Maleae</taxon>
        <taxon>Malus</taxon>
    </lineage>
</organism>
<reference evidence="7 8" key="1">
    <citation type="submission" date="2018-10" db="EMBL/GenBank/DDBJ databases">
        <title>A high-quality apple genome assembly.</title>
        <authorList>
            <person name="Hu J."/>
        </authorList>
    </citation>
    <scope>NUCLEOTIDE SEQUENCE [LARGE SCALE GENOMIC DNA]</scope>
    <source>
        <strain evidence="8">cv. HFTH1</strain>
        <tissue evidence="7">Young leaf</tissue>
    </source>
</reference>
<evidence type="ECO:0000313" key="8">
    <source>
        <dbReference type="Proteomes" id="UP000290289"/>
    </source>
</evidence>
<dbReference type="GO" id="GO:0004672">
    <property type="term" value="F:protein kinase activity"/>
    <property type="evidence" value="ECO:0007669"/>
    <property type="project" value="InterPro"/>
</dbReference>
<dbReference type="InterPro" id="IPR000719">
    <property type="entry name" value="Prot_kinase_dom"/>
</dbReference>
<dbReference type="GO" id="GO:0005524">
    <property type="term" value="F:ATP binding"/>
    <property type="evidence" value="ECO:0007669"/>
    <property type="project" value="InterPro"/>
</dbReference>
<dbReference type="PROSITE" id="PS00108">
    <property type="entry name" value="PROTEIN_KINASE_ST"/>
    <property type="match status" value="1"/>
</dbReference>
<evidence type="ECO:0000256" key="3">
    <source>
        <dbReference type="ARBA" id="ARBA00022838"/>
    </source>
</evidence>
<dbReference type="EMBL" id="RDQH01000343">
    <property type="protein sequence ID" value="RXH68722.1"/>
    <property type="molecule type" value="Genomic_DNA"/>
</dbReference>
<keyword evidence="2" id="KW-0158">Chromosome</keyword>
<feature type="domain" description="BUB1 N-terminal" evidence="6">
    <location>
        <begin position="1"/>
        <end position="192"/>
    </location>
</feature>
<evidence type="ECO:0000259" key="5">
    <source>
        <dbReference type="PROSITE" id="PS50011"/>
    </source>
</evidence>
<dbReference type="Gene3D" id="1.10.510.10">
    <property type="entry name" value="Transferase(Phosphotransferase) domain 1"/>
    <property type="match status" value="1"/>
</dbReference>
<dbReference type="PANTHER" id="PTHR14030">
    <property type="entry name" value="MITOTIC CHECKPOINT SERINE/THREONINE-PROTEIN KINASE BUB1"/>
    <property type="match status" value="1"/>
</dbReference>
<dbReference type="PROSITE" id="PS51489">
    <property type="entry name" value="BUB1_N"/>
    <property type="match status" value="1"/>
</dbReference>
<evidence type="ECO:0000313" key="7">
    <source>
        <dbReference type="EMBL" id="RXH68722.1"/>
    </source>
</evidence>
<dbReference type="SMART" id="SM00220">
    <property type="entry name" value="S_TKc"/>
    <property type="match status" value="1"/>
</dbReference>
<dbReference type="InterPro" id="IPR008271">
    <property type="entry name" value="Ser/Thr_kinase_AS"/>
</dbReference>
<comment type="subcellular location">
    <subcellularLocation>
        <location evidence="1">Chromosome</location>
        <location evidence="1">Centromere</location>
        <location evidence="1">Kinetochore</location>
    </subcellularLocation>
</comment>
<dbReference type="Gene3D" id="1.25.40.430">
    <property type="match status" value="1"/>
</dbReference>
<dbReference type="SMART" id="SM00777">
    <property type="entry name" value="Mad3_BUB1_I"/>
    <property type="match status" value="1"/>
</dbReference>
<evidence type="ECO:0000256" key="1">
    <source>
        <dbReference type="ARBA" id="ARBA00004629"/>
    </source>
</evidence>
<sequence>MDSDTTPLHDPLLPWLWSVKQALEDFHTGKDSGLDLTKLLSDCISTFKDNAQYRDDIRFLKIWFLYMDTSEDFESVFLEMLHREICVGHSLLYVWYAIFLEAKEKLYDAHMVYQMGPPLSPNRILRLRACPEMEVCSFVVEYNYAYDVSCGGRNAKPVEWVEKAHALFLARMYRIASSAQKIGNDEAVPLGSLINPWSSSTMKDLLKKVNRQLTKYDGYHSTTKAYSGKVALSSLKNSSRNKTIEIGRTKYQITGCAGQGGFAQVYKAYVNCNPEDVVALKIQKPAFPWEFYMYRQLDQRISDKERSSFGFAHRMHLYPDCSILVSDYLASGTLQDAINSYAFKGKSMEEVLCIYYTIEMLYMLETLHGVGIIHGDFKPDNLLIRYARNGLTKAGYCDRTDFTEEEFRERSGPWLDQGLCLVDWGRGIDLHLFPDNVEFTGDCRTSGFRCVEMQENRPWTYQVDTYGLCVVVHTMLHNSYVEIDKKPSPEGGHFYLPKSSFKRYWNVELWRNFFKKLLNSSPGCNHKKLLQDLRESFQDYLCSEPQLIRKLSDLLSSWLSSSQGASVNLTPKLCRKIQINPTSWGKHPDKLVLINSSSSRVPAKLTMLGGRHPPKLLLANTTTLAELPPNDAGITLVKRLLLTNMASSFFLKSSGGNGPSNSLYRRSR</sequence>
<evidence type="ECO:0000256" key="4">
    <source>
        <dbReference type="ARBA" id="ARBA00023328"/>
    </source>
</evidence>
<dbReference type="InterPro" id="IPR011009">
    <property type="entry name" value="Kinase-like_dom_sf"/>
</dbReference>
<evidence type="ECO:0000256" key="2">
    <source>
        <dbReference type="ARBA" id="ARBA00022454"/>
    </source>
</evidence>
<dbReference type="GO" id="GO:0000776">
    <property type="term" value="C:kinetochore"/>
    <property type="evidence" value="ECO:0007669"/>
    <property type="project" value="UniProtKB-KW"/>
</dbReference>
<evidence type="ECO:0000259" key="6">
    <source>
        <dbReference type="PROSITE" id="PS51489"/>
    </source>
</evidence>
<keyword evidence="4" id="KW-0137">Centromere</keyword>
<keyword evidence="8" id="KW-1185">Reference proteome</keyword>
<dbReference type="PANTHER" id="PTHR14030:SF4">
    <property type="entry name" value="BUB1 KINASE, ISOFORM A-RELATED"/>
    <property type="match status" value="1"/>
</dbReference>
<dbReference type="InterPro" id="IPR013212">
    <property type="entry name" value="Mad3/Bub1_I"/>
</dbReference>
<evidence type="ECO:0008006" key="9">
    <source>
        <dbReference type="Google" id="ProtNLM"/>
    </source>
</evidence>
<dbReference type="GO" id="GO:0051754">
    <property type="term" value="P:meiotic sister chromatid cohesion, centromeric"/>
    <property type="evidence" value="ECO:0007669"/>
    <property type="project" value="TreeGrafter"/>
</dbReference>
<protein>
    <recommendedName>
        <fullName evidence="9">Protein kinase domain-containing protein</fullName>
    </recommendedName>
</protein>
<dbReference type="Proteomes" id="UP000290289">
    <property type="component" value="Chromosome 17"/>
</dbReference>
<dbReference type="GO" id="GO:0007094">
    <property type="term" value="P:mitotic spindle assembly checkpoint signaling"/>
    <property type="evidence" value="ECO:0007669"/>
    <property type="project" value="InterPro"/>
</dbReference>
<gene>
    <name evidence="7" type="ORF">DVH24_031055</name>
</gene>
<keyword evidence="3" id="KW-0995">Kinetochore</keyword>
<dbReference type="InterPro" id="IPR015661">
    <property type="entry name" value="Bub1/Mad3"/>
</dbReference>
<dbReference type="GO" id="GO:0032991">
    <property type="term" value="C:protein-containing complex"/>
    <property type="evidence" value="ECO:0007669"/>
    <property type="project" value="UniProtKB-ARBA"/>
</dbReference>
<name>A0A498HFR8_MALDO</name>
<proteinExistence type="predicted"/>
<dbReference type="Pfam" id="PF00069">
    <property type="entry name" value="Pkinase"/>
    <property type="match status" value="1"/>
</dbReference>
<accession>A0A498HFR8</accession>